<dbReference type="InterPro" id="IPR047204">
    <property type="entry name" value="RMP1_RBD"/>
</dbReference>
<proteinExistence type="predicted"/>
<protein>
    <submittedName>
        <fullName evidence="3">Ribonuclease MRP protein subunit rmp1</fullName>
    </submittedName>
</protein>
<dbReference type="PANTHER" id="PTHR37792">
    <property type="entry name" value="RIBONUCLEASE MRP PROTEIN SUBUNIT RMP1"/>
    <property type="match status" value="1"/>
</dbReference>
<evidence type="ECO:0000313" key="4">
    <source>
        <dbReference type="Proteomes" id="UP001642502"/>
    </source>
</evidence>
<evidence type="ECO:0000313" key="3">
    <source>
        <dbReference type="EMBL" id="CAK7272064.1"/>
    </source>
</evidence>
<evidence type="ECO:0000256" key="1">
    <source>
        <dbReference type="SAM" id="MobiDB-lite"/>
    </source>
</evidence>
<name>A0ABP0DUV0_9PEZI</name>
<feature type="compositionally biased region" description="Acidic residues" evidence="1">
    <location>
        <begin position="321"/>
        <end position="330"/>
    </location>
</feature>
<accession>A0ABP0DUV0</accession>
<dbReference type="CDD" id="cd22573">
    <property type="entry name" value="RMP1_RBD"/>
    <property type="match status" value="1"/>
</dbReference>
<sequence length="330" mass="36097">MAPNGTIASLQTPPPSSSLLSPAESHAAIADRLESIDLLLHGLHRRHKNQHRVSTYWWPAFGQLRRHVRKLAAEARAAQAESALRKSAKEPAASSRVAAHARDSFDHLIPKVYLAFSRLVADRRHAQLGLLLMGVLAQVHTVLRQILDDGTAGKTDAGARGRDSRELGMAELAKAAPATTSPGLPLVGAKTADDFGEVVARDDTGKEDEESRDKKYAKIKALKTSSAGTTAPIAQPKRKRPRPEDDDGSSGEKTSVSKQPTVLEASIKESAEHMVRPGKETKPRKTADAKAEDRKEKKEKRERKDGNKIRKTKKQRKAGDEFDDLFDSLL</sequence>
<dbReference type="PANTHER" id="PTHR37792:SF1">
    <property type="entry name" value="RIBONUCLEASE MRP PROTEIN SUBUNIT RMP1"/>
    <property type="match status" value="1"/>
</dbReference>
<dbReference type="Proteomes" id="UP001642502">
    <property type="component" value="Unassembled WGS sequence"/>
</dbReference>
<gene>
    <name evidence="3" type="primary">RMP1</name>
    <name evidence="3" type="ORF">SEPCBS119000_004928</name>
</gene>
<feature type="compositionally biased region" description="Polar residues" evidence="1">
    <location>
        <begin position="251"/>
        <end position="260"/>
    </location>
</feature>
<feature type="domain" description="RNase MRP protein 1 RNA binding" evidence="2">
    <location>
        <begin position="39"/>
        <end position="138"/>
    </location>
</feature>
<dbReference type="EMBL" id="CAWUON010000082">
    <property type="protein sequence ID" value="CAK7272064.1"/>
    <property type="molecule type" value="Genomic_DNA"/>
</dbReference>
<dbReference type="InterPro" id="IPR047205">
    <property type="entry name" value="RMP1"/>
</dbReference>
<feature type="region of interest" description="Disordered" evidence="1">
    <location>
        <begin position="198"/>
        <end position="330"/>
    </location>
</feature>
<feature type="compositionally biased region" description="Basic and acidic residues" evidence="1">
    <location>
        <begin position="266"/>
        <end position="296"/>
    </location>
</feature>
<dbReference type="Pfam" id="PF20945">
    <property type="entry name" value="RMP1"/>
    <property type="match status" value="1"/>
</dbReference>
<comment type="caution">
    <text evidence="3">The sequence shown here is derived from an EMBL/GenBank/DDBJ whole genome shotgun (WGS) entry which is preliminary data.</text>
</comment>
<reference evidence="3 4" key="1">
    <citation type="submission" date="2024-01" db="EMBL/GenBank/DDBJ databases">
        <authorList>
            <person name="Allen C."/>
            <person name="Tagirdzhanova G."/>
        </authorList>
    </citation>
    <scope>NUCLEOTIDE SEQUENCE [LARGE SCALE GENOMIC DNA]</scope>
    <source>
        <strain evidence="3 4">CBS 119000</strain>
    </source>
</reference>
<evidence type="ECO:0000259" key="2">
    <source>
        <dbReference type="Pfam" id="PF20945"/>
    </source>
</evidence>
<keyword evidence="4" id="KW-1185">Reference proteome</keyword>
<feature type="compositionally biased region" description="Basic and acidic residues" evidence="1">
    <location>
        <begin position="199"/>
        <end position="216"/>
    </location>
</feature>
<feature type="region of interest" description="Disordered" evidence="1">
    <location>
        <begin position="1"/>
        <end position="21"/>
    </location>
</feature>
<organism evidence="3 4">
    <name type="scientific">Sporothrix epigloea</name>
    <dbReference type="NCBI Taxonomy" id="1892477"/>
    <lineage>
        <taxon>Eukaryota</taxon>
        <taxon>Fungi</taxon>
        <taxon>Dikarya</taxon>
        <taxon>Ascomycota</taxon>
        <taxon>Pezizomycotina</taxon>
        <taxon>Sordariomycetes</taxon>
        <taxon>Sordariomycetidae</taxon>
        <taxon>Ophiostomatales</taxon>
        <taxon>Ophiostomataceae</taxon>
        <taxon>Sporothrix</taxon>
    </lineage>
</organism>